<comment type="function">
    <text evidence="9">Catalyzes the condensation of ATP and 5-phosphoribose 1-diphosphate to form N'-(5'-phosphoribosyl)-ATP (PR-ATP). Has a crucial role in the pathway because the rate of histidine biosynthesis seems to be controlled primarily by regulation of HisG enzymatic activity.</text>
</comment>
<proteinExistence type="predicted"/>
<dbReference type="InterPro" id="IPR013820">
    <property type="entry name" value="ATP_PRibTrfase_cat"/>
</dbReference>
<comment type="pathway">
    <text evidence="2">Amino-acid biosynthesis; L-histidine biosynthesis; L-histidine from 5-phospho-alpha-D-ribose 1-diphosphate: step 1/9.</text>
</comment>
<gene>
    <name evidence="12" type="primary">hisG</name>
    <name evidence="12" type="ORF">CU086_00420</name>
</gene>
<sequence length="203" mass="24632">MKFIIYISKGRNFKEIELFLKNKKLKIYKKNKRKLYLKTNKKNIIIIIIKNIDFKNYLKNNLIDLMFIGLDVIINKSINLFLNYKFLKINLFNLSIISNNNYKFFNYKKLNFWTKYKKILKNYLEYKNILKFSKIKNINGSIENMCIFNKNLILDIISSGNTIKSNKLFKLKNIINLKNIIIYNNNIIFNKIFKFMENRYVKN</sequence>
<evidence type="ECO:0000256" key="3">
    <source>
        <dbReference type="ARBA" id="ARBA00011946"/>
    </source>
</evidence>
<dbReference type="Pfam" id="PF01634">
    <property type="entry name" value="HisG"/>
    <property type="match status" value="1"/>
</dbReference>
<dbReference type="PANTHER" id="PTHR21403">
    <property type="entry name" value="ATP PHOSPHORIBOSYLTRANSFERASE ATP-PRTASE"/>
    <property type="match status" value="1"/>
</dbReference>
<evidence type="ECO:0000256" key="7">
    <source>
        <dbReference type="ARBA" id="ARBA00022679"/>
    </source>
</evidence>
<dbReference type="SUPFAM" id="SSF53850">
    <property type="entry name" value="Periplasmic binding protein-like II"/>
    <property type="match status" value="1"/>
</dbReference>
<feature type="domain" description="ATP phosphoribosyltransferase catalytic" evidence="11">
    <location>
        <begin position="52"/>
        <end position="188"/>
    </location>
</feature>
<keyword evidence="5" id="KW-0028">Amino-acid biosynthesis</keyword>
<dbReference type="GO" id="GO:0005737">
    <property type="term" value="C:cytoplasm"/>
    <property type="evidence" value="ECO:0007669"/>
    <property type="project" value="InterPro"/>
</dbReference>
<keyword evidence="8" id="KW-0368">Histidine biosynthesis</keyword>
<dbReference type="AlphaFoldDB" id="A0A975A3Q5"/>
<dbReference type="GO" id="GO:0003879">
    <property type="term" value="F:ATP phosphoribosyltransferase activity"/>
    <property type="evidence" value="ECO:0007669"/>
    <property type="project" value="UniProtKB-UniRule"/>
</dbReference>
<keyword evidence="6 12" id="KW-0328">Glycosyltransferase</keyword>
<dbReference type="InterPro" id="IPR001348">
    <property type="entry name" value="ATP_PRibTrfase_HisG"/>
</dbReference>
<dbReference type="EMBL" id="CP024850">
    <property type="protein sequence ID" value="QSF25297.1"/>
    <property type="molecule type" value="Genomic_DNA"/>
</dbReference>
<keyword evidence="13" id="KW-1185">Reference proteome</keyword>
<dbReference type="EC" id="2.4.2.17" evidence="3 10"/>
<dbReference type="GO" id="GO:0000105">
    <property type="term" value="P:L-histidine biosynthetic process"/>
    <property type="evidence" value="ECO:0007669"/>
    <property type="project" value="UniProtKB-UniRule"/>
</dbReference>
<evidence type="ECO:0000256" key="6">
    <source>
        <dbReference type="ARBA" id="ARBA00022676"/>
    </source>
</evidence>
<evidence type="ECO:0000256" key="1">
    <source>
        <dbReference type="ARBA" id="ARBA00000915"/>
    </source>
</evidence>
<organism evidence="12 13">
    <name type="scientific">Candidatus Nasuia deltocephalincola</name>
    <dbReference type="NCBI Taxonomy" id="1160784"/>
    <lineage>
        <taxon>Bacteria</taxon>
        <taxon>Pseudomonadati</taxon>
        <taxon>Pseudomonadota</taxon>
        <taxon>Betaproteobacteria</taxon>
        <taxon>Candidatus Nasuia</taxon>
    </lineage>
</organism>
<dbReference type="Gene3D" id="3.40.190.10">
    <property type="entry name" value="Periplasmic binding protein-like II"/>
    <property type="match status" value="2"/>
</dbReference>
<accession>A0A975A3Q5</accession>
<evidence type="ECO:0000256" key="10">
    <source>
        <dbReference type="NCBIfam" id="TIGR00070"/>
    </source>
</evidence>
<keyword evidence="7" id="KW-0808">Transferase</keyword>
<protein>
    <recommendedName>
        <fullName evidence="4 10">ATP phosphoribosyltransferase</fullName>
        <ecNumber evidence="3 10">2.4.2.17</ecNumber>
    </recommendedName>
</protein>
<name>A0A975A3Q5_9PROT</name>
<evidence type="ECO:0000259" key="11">
    <source>
        <dbReference type="Pfam" id="PF01634"/>
    </source>
</evidence>
<evidence type="ECO:0000313" key="13">
    <source>
        <dbReference type="Proteomes" id="UP000663075"/>
    </source>
</evidence>
<evidence type="ECO:0000256" key="2">
    <source>
        <dbReference type="ARBA" id="ARBA00004667"/>
    </source>
</evidence>
<dbReference type="PANTHER" id="PTHR21403:SF8">
    <property type="entry name" value="ATP PHOSPHORIBOSYLTRANSFERASE"/>
    <property type="match status" value="1"/>
</dbReference>
<comment type="catalytic activity">
    <reaction evidence="1">
        <text>1-(5-phospho-beta-D-ribosyl)-ATP + diphosphate = 5-phospho-alpha-D-ribose 1-diphosphate + ATP</text>
        <dbReference type="Rhea" id="RHEA:18473"/>
        <dbReference type="ChEBI" id="CHEBI:30616"/>
        <dbReference type="ChEBI" id="CHEBI:33019"/>
        <dbReference type="ChEBI" id="CHEBI:58017"/>
        <dbReference type="ChEBI" id="CHEBI:73183"/>
        <dbReference type="EC" id="2.4.2.17"/>
    </reaction>
</comment>
<evidence type="ECO:0000256" key="8">
    <source>
        <dbReference type="ARBA" id="ARBA00023102"/>
    </source>
</evidence>
<dbReference type="Proteomes" id="UP000663075">
    <property type="component" value="Chromosome"/>
</dbReference>
<evidence type="ECO:0000256" key="9">
    <source>
        <dbReference type="ARBA" id="ARBA00024861"/>
    </source>
</evidence>
<dbReference type="NCBIfam" id="TIGR00070">
    <property type="entry name" value="hisG"/>
    <property type="match status" value="1"/>
</dbReference>
<evidence type="ECO:0000256" key="4">
    <source>
        <dbReference type="ARBA" id="ARBA00020998"/>
    </source>
</evidence>
<evidence type="ECO:0000313" key="12">
    <source>
        <dbReference type="EMBL" id="QSF25297.1"/>
    </source>
</evidence>
<reference evidence="12" key="1">
    <citation type="submission" date="2017-11" db="EMBL/GenBank/DDBJ databases">
        <authorList>
            <person name="Jian Z."/>
        </authorList>
    </citation>
    <scope>NUCLEOTIDE SEQUENCE</scope>
    <source>
        <strain evidence="12">YC</strain>
    </source>
</reference>
<evidence type="ECO:0000256" key="5">
    <source>
        <dbReference type="ARBA" id="ARBA00022605"/>
    </source>
</evidence>